<dbReference type="Proteomes" id="UP001249851">
    <property type="component" value="Unassembled WGS sequence"/>
</dbReference>
<protein>
    <submittedName>
        <fullName evidence="2">Uncharacterized protein</fullName>
    </submittedName>
</protein>
<proteinExistence type="predicted"/>
<reference evidence="2" key="2">
    <citation type="journal article" date="2023" name="Science">
        <title>Genomic signatures of disease resistance in endangered staghorn corals.</title>
        <authorList>
            <person name="Vollmer S.V."/>
            <person name="Selwyn J.D."/>
            <person name="Despard B.A."/>
            <person name="Roesel C.L."/>
        </authorList>
    </citation>
    <scope>NUCLEOTIDE SEQUENCE</scope>
    <source>
        <strain evidence="2">K2</strain>
    </source>
</reference>
<accession>A0AAD9Q7H9</accession>
<reference evidence="2" key="1">
    <citation type="journal article" date="2023" name="G3 (Bethesda)">
        <title>Whole genome assembly and annotation of the endangered Caribbean coral Acropora cervicornis.</title>
        <authorList>
            <person name="Selwyn J.D."/>
            <person name="Vollmer S.V."/>
        </authorList>
    </citation>
    <scope>NUCLEOTIDE SEQUENCE</scope>
    <source>
        <strain evidence="2">K2</strain>
    </source>
</reference>
<comment type="caution">
    <text evidence="2">The sequence shown here is derived from an EMBL/GenBank/DDBJ whole genome shotgun (WGS) entry which is preliminary data.</text>
</comment>
<keyword evidence="3" id="KW-1185">Reference proteome</keyword>
<organism evidence="2 3">
    <name type="scientific">Acropora cervicornis</name>
    <name type="common">Staghorn coral</name>
    <dbReference type="NCBI Taxonomy" id="6130"/>
    <lineage>
        <taxon>Eukaryota</taxon>
        <taxon>Metazoa</taxon>
        <taxon>Cnidaria</taxon>
        <taxon>Anthozoa</taxon>
        <taxon>Hexacorallia</taxon>
        <taxon>Scleractinia</taxon>
        <taxon>Astrocoeniina</taxon>
        <taxon>Acroporidae</taxon>
        <taxon>Acropora</taxon>
    </lineage>
</organism>
<dbReference type="EMBL" id="JARQWQ010000057">
    <property type="protein sequence ID" value="KAK2556178.1"/>
    <property type="molecule type" value="Genomic_DNA"/>
</dbReference>
<gene>
    <name evidence="2" type="ORF">P5673_021775</name>
</gene>
<sequence>MLFLLNYREYYDNLCDEPELSLNSDQEMSEIDVDITPETVDDDSYSSSFHETDSDSDDKDEFGFNKDYLANKIKSGFKGVHVEYVDPVAQKLQSFLNSGVLPTESMFYILLKNAVSYVDWLVNREENHSLQFQWDNEVLQFLESLEYHGGRKVVN</sequence>
<name>A0AAD9Q7H9_ACRCE</name>
<evidence type="ECO:0000313" key="2">
    <source>
        <dbReference type="EMBL" id="KAK2556178.1"/>
    </source>
</evidence>
<evidence type="ECO:0000313" key="3">
    <source>
        <dbReference type="Proteomes" id="UP001249851"/>
    </source>
</evidence>
<feature type="region of interest" description="Disordered" evidence="1">
    <location>
        <begin position="37"/>
        <end position="61"/>
    </location>
</feature>
<evidence type="ECO:0000256" key="1">
    <source>
        <dbReference type="SAM" id="MobiDB-lite"/>
    </source>
</evidence>
<dbReference type="AlphaFoldDB" id="A0AAD9Q7H9"/>